<dbReference type="GO" id="GO:0006935">
    <property type="term" value="P:chemotaxis"/>
    <property type="evidence" value="ECO:0007669"/>
    <property type="project" value="InterPro"/>
</dbReference>
<dbReference type="GO" id="GO:0004888">
    <property type="term" value="F:transmembrane signaling receptor activity"/>
    <property type="evidence" value="ECO:0007669"/>
    <property type="project" value="InterPro"/>
</dbReference>
<dbReference type="EMBL" id="AEIU01000022">
    <property type="protein sequence ID" value="EFP98227.1"/>
    <property type="molecule type" value="Genomic_DNA"/>
</dbReference>
<dbReference type="InterPro" id="IPR004090">
    <property type="entry name" value="Chemotax_Me-accpt_rcpt"/>
</dbReference>
<dbReference type="SMART" id="SM00283">
    <property type="entry name" value="MA"/>
    <property type="match status" value="1"/>
</dbReference>
<dbReference type="NCBIfam" id="TIGR00229">
    <property type="entry name" value="sensory_box"/>
    <property type="match status" value="8"/>
</dbReference>
<dbReference type="InterPro" id="IPR004089">
    <property type="entry name" value="MCPsignal_dom"/>
</dbReference>
<dbReference type="InterPro" id="IPR000700">
    <property type="entry name" value="PAS-assoc_C"/>
</dbReference>
<dbReference type="InterPro" id="IPR000014">
    <property type="entry name" value="PAS"/>
</dbReference>
<feature type="domain" description="PAC" evidence="5">
    <location>
        <begin position="576"/>
        <end position="628"/>
    </location>
</feature>
<dbReference type="InterPro" id="IPR050903">
    <property type="entry name" value="Bact_Chemotaxis_MeTrfase"/>
</dbReference>
<dbReference type="eggNOG" id="COG0840">
    <property type="taxonomic scope" value="Bacteria"/>
</dbReference>
<dbReference type="GO" id="GO:0016020">
    <property type="term" value="C:membrane"/>
    <property type="evidence" value="ECO:0007669"/>
    <property type="project" value="InterPro"/>
</dbReference>
<dbReference type="Pfam" id="PF00015">
    <property type="entry name" value="MCPsignal"/>
    <property type="match status" value="1"/>
</dbReference>
<dbReference type="AlphaFoldDB" id="E3BFP9"/>
<feature type="domain" description="PAC" evidence="5">
    <location>
        <begin position="454"/>
        <end position="506"/>
    </location>
</feature>
<feature type="domain" description="PAC" evidence="5">
    <location>
        <begin position="698"/>
        <end position="750"/>
    </location>
</feature>
<dbReference type="Gene3D" id="3.30.450.20">
    <property type="entry name" value="PAS domain"/>
    <property type="match status" value="8"/>
</dbReference>
<keyword evidence="7" id="KW-1185">Reference proteome</keyword>
<dbReference type="eggNOG" id="COG2202">
    <property type="taxonomic scope" value="Bacteria"/>
</dbReference>
<dbReference type="InterPro" id="IPR035965">
    <property type="entry name" value="PAS-like_dom_sf"/>
</dbReference>
<evidence type="ECO:0000256" key="1">
    <source>
        <dbReference type="ARBA" id="ARBA00023224"/>
    </source>
</evidence>
<dbReference type="PROSITE" id="PS50113">
    <property type="entry name" value="PAC"/>
    <property type="match status" value="8"/>
</dbReference>
<dbReference type="RefSeq" id="WP_009599749.1">
    <property type="nucleotide sequence ID" value="NZ_AEIU01000022.1"/>
</dbReference>
<dbReference type="CDD" id="cd11386">
    <property type="entry name" value="MCP_signal"/>
    <property type="match status" value="1"/>
</dbReference>
<feature type="domain" description="PAC" evidence="5">
    <location>
        <begin position="332"/>
        <end position="384"/>
    </location>
</feature>
<feature type="domain" description="PAS" evidence="4">
    <location>
        <begin position="12"/>
        <end position="59"/>
    </location>
</feature>
<evidence type="ECO:0000313" key="7">
    <source>
        <dbReference type="Proteomes" id="UP000002943"/>
    </source>
</evidence>
<dbReference type="PROSITE" id="PS50112">
    <property type="entry name" value="PAS"/>
    <property type="match status" value="3"/>
</dbReference>
<dbReference type="SUPFAM" id="SSF55785">
    <property type="entry name" value="PYP-like sensor domain (PAS domain)"/>
    <property type="match status" value="8"/>
</dbReference>
<dbReference type="SMART" id="SM00091">
    <property type="entry name" value="PAS"/>
    <property type="match status" value="8"/>
</dbReference>
<dbReference type="GO" id="GO:0007165">
    <property type="term" value="P:signal transduction"/>
    <property type="evidence" value="ECO:0007669"/>
    <property type="project" value="UniProtKB-KW"/>
</dbReference>
<dbReference type="PANTHER" id="PTHR24422:SF10">
    <property type="entry name" value="CHEMOTAXIS PROTEIN METHYLTRANSFERASE 2"/>
    <property type="match status" value="1"/>
</dbReference>
<dbReference type="Gene3D" id="1.10.287.950">
    <property type="entry name" value="Methyl-accepting chemotaxis protein"/>
    <property type="match status" value="1"/>
</dbReference>
<protein>
    <submittedName>
        <fullName evidence="6">Methyl-accepting chemotaxis transducer/sensory box protein</fullName>
    </submittedName>
</protein>
<feature type="domain" description="Methyl-accepting transducer" evidence="3">
    <location>
        <begin position="995"/>
        <end position="1217"/>
    </location>
</feature>
<reference evidence="6 7" key="1">
    <citation type="journal article" date="2012" name="Int. J. Syst. Evol. Microbiol.">
        <title>Vibrio caribbeanicus sp. nov., isolated from the marine sponge Scleritoderma cyanea.</title>
        <authorList>
            <person name="Hoffmann M."/>
            <person name="Monday S.R."/>
            <person name="Allard M.W."/>
            <person name="Strain E.A."/>
            <person name="Whittaker P."/>
            <person name="Naum M."/>
            <person name="McCarthy P.J."/>
            <person name="Lopez J.V."/>
            <person name="Fischer M."/>
            <person name="Brown E.W."/>
        </authorList>
    </citation>
    <scope>NUCLEOTIDE SEQUENCE [LARGE SCALE GENOMIC DNA]</scope>
    <source>
        <strain evidence="6 7">ATCC BAA-2122</strain>
    </source>
</reference>
<feature type="domain" description="PAC" evidence="5">
    <location>
        <begin position="88"/>
        <end position="140"/>
    </location>
</feature>
<keyword evidence="1 2" id="KW-0807">Transducer</keyword>
<dbReference type="InterPro" id="IPR001610">
    <property type="entry name" value="PAC"/>
</dbReference>
<accession>E3BFP9</accession>
<dbReference type="InterPro" id="IPR013655">
    <property type="entry name" value="PAS_fold_3"/>
</dbReference>
<dbReference type="CDD" id="cd00130">
    <property type="entry name" value="PAS"/>
    <property type="match status" value="8"/>
</dbReference>
<evidence type="ECO:0000259" key="5">
    <source>
        <dbReference type="PROSITE" id="PS50113"/>
    </source>
</evidence>
<dbReference type="STRING" id="796620.VIBC2010_10572"/>
<gene>
    <name evidence="6" type="ORF">VIBC2010_10572</name>
</gene>
<dbReference type="PANTHER" id="PTHR24422">
    <property type="entry name" value="CHEMOTAXIS PROTEIN METHYLTRANSFERASE"/>
    <property type="match status" value="1"/>
</dbReference>
<evidence type="ECO:0000256" key="2">
    <source>
        <dbReference type="PROSITE-ProRule" id="PRU00284"/>
    </source>
</evidence>
<dbReference type="Proteomes" id="UP000002943">
    <property type="component" value="Unassembled WGS sequence"/>
</dbReference>
<comment type="caution">
    <text evidence="6">The sequence shown here is derived from an EMBL/GenBank/DDBJ whole genome shotgun (WGS) entry which is preliminary data.</text>
</comment>
<dbReference type="Pfam" id="PF08447">
    <property type="entry name" value="PAS_3"/>
    <property type="match status" value="8"/>
</dbReference>
<sequence length="1239" mass="138471">MDSVKTPKDVNNIDELKSLMTALDSVQAIIEFDLDGNIITANQNFLDTTGYKLKEIQGKHHRIFCDKDYVKSKEYKDFWKNLSSGGTDRGVYRRLKKTGEDVWINASYNPVINADGVAYKVVKFATDITESKLRNAEYEGKIDAINRVQAVIEFTLDGTILNANENFLSTVGYTLDEIKGKHHRIFCDPDYASTKEYADFWKQLGSGKPDAGEYQRFDKNGNEVWINASYNPVLDASGKPYKVIKYATNITESKKNNAEVEGKIAAINRVQAVIEFNLDGTILSANENFLATVGYSLDEIKGKHHRIFCDPEYAATKEYADFWKKLGSGEPDSGEYQRFDKNGKEVWINASYNPVFDPNGKPYKVIKYATNITDSKLKNAEFEGKIAAINRVQAVIEFNLDGTILSANENFLATVGYSLDEIKGKHHRIFCDAEYAATKDYADFWKKLGSGEPDSGEYQRFDKKGNEVWINASYNPVFDPSGKPYKVVKYATNITESKLRNAEFEGKIDAINRIQAVIEFELDGTIIKANDNFLATVGYTLDEIKGKHHRIFCDPEYTSTQEYTDFWKKLGSGEPDSGEYQRFDKDGNEVWINASYNPVLDPSGKPYKVVKYATNITESKLRNSEFEGKIAAINRVQAVIEFNLDGTIIKANDNFLNTVGYSMEEIKGQHHRIFCDAEYAASKEYIDFWKKLGSGLSDAGEYQRFDKNGNEVWINASYNPVFAPNGKPYKVVKYATNITESKLRNSEFEGKIAAISRVQAVIEFNLDGTIIKANDNFLATVGYSLEEIQGQHHRIFCDPEYAATKEYADFWKKLGLGEPDSGEYKRFGKTGEEIWINASYNPVFDPNGRPYKVVKYATNITESKLRNSEFEGKIDSINRVQAVIEFNLDGTIITANENFLQTVGYSLAEIQGQHHRIFCETEYANSPQYRAFWEQLGRGESDQGRYKRIAKGGKEVWIQATYNPILNASGRVYKVVKFATDISAQVQLEEQVTKIAINFAGQAKDISEQSGTVSRGAQTLGATTEEMNASIEELSVSIDSIAQNTKDADRIAKDTQVEADHGSKAIARSIESMELINKSSEEISEIVKVISEIASQTNLLAFNAAIEAARAGEHGLGFSVVADEVRKLAERSSQATKEISALINESVKRVVQGGEISKDASKAFEKIVAGVSKTTQSISEISIAAQEQQSVAKDVSNAIQQVVDSTEKSAIASETIANSTAELYQGAENLEIEMKKFTS</sequence>
<dbReference type="PRINTS" id="PR00260">
    <property type="entry name" value="CHEMTRNSDUCR"/>
</dbReference>
<evidence type="ECO:0000259" key="3">
    <source>
        <dbReference type="PROSITE" id="PS50111"/>
    </source>
</evidence>
<dbReference type="PROSITE" id="PS50111">
    <property type="entry name" value="CHEMOTAXIS_TRANSDUC_2"/>
    <property type="match status" value="1"/>
</dbReference>
<name>E3BFP9_9VIBR</name>
<dbReference type="SUPFAM" id="SSF58104">
    <property type="entry name" value="Methyl-accepting chemotaxis protein (MCP) signaling domain"/>
    <property type="match status" value="1"/>
</dbReference>
<feature type="domain" description="PAC" evidence="5">
    <location>
        <begin position="820"/>
        <end position="872"/>
    </location>
</feature>
<proteinExistence type="predicted"/>
<feature type="domain" description="PAS" evidence="4">
    <location>
        <begin position="639"/>
        <end position="669"/>
    </location>
</feature>
<organism evidence="6 7">
    <name type="scientific">Vibrio caribbeanicus ATCC BAA-2122</name>
    <dbReference type="NCBI Taxonomy" id="796620"/>
    <lineage>
        <taxon>Bacteria</taxon>
        <taxon>Pseudomonadati</taxon>
        <taxon>Pseudomonadota</taxon>
        <taxon>Gammaproteobacteria</taxon>
        <taxon>Vibrionales</taxon>
        <taxon>Vibrionaceae</taxon>
        <taxon>Vibrio</taxon>
    </lineage>
</organism>
<feature type="domain" description="PAC" evidence="5">
    <location>
        <begin position="210"/>
        <end position="262"/>
    </location>
</feature>
<evidence type="ECO:0000259" key="4">
    <source>
        <dbReference type="PROSITE" id="PS50112"/>
    </source>
</evidence>
<evidence type="ECO:0000313" key="6">
    <source>
        <dbReference type="EMBL" id="EFP98227.1"/>
    </source>
</evidence>
<feature type="domain" description="PAS" evidence="4">
    <location>
        <begin position="761"/>
        <end position="791"/>
    </location>
</feature>
<dbReference type="SMART" id="SM00086">
    <property type="entry name" value="PAC"/>
    <property type="match status" value="8"/>
</dbReference>
<feature type="domain" description="PAC" evidence="5">
    <location>
        <begin position="940"/>
        <end position="994"/>
    </location>
</feature>